<evidence type="ECO:0000256" key="1">
    <source>
        <dbReference type="ARBA" id="ARBA00022679"/>
    </source>
</evidence>
<accession>A0ABW6LGL7</accession>
<dbReference type="Pfam" id="PF06094">
    <property type="entry name" value="GGACT"/>
    <property type="match status" value="1"/>
</dbReference>
<protein>
    <recommendedName>
        <fullName evidence="2">Putative gamma-glutamylcyclotransferase</fullName>
    </recommendedName>
</protein>
<evidence type="ECO:0000313" key="5">
    <source>
        <dbReference type="Proteomes" id="UP001601288"/>
    </source>
</evidence>
<reference evidence="4 5" key="1">
    <citation type="submission" date="2024-10" db="EMBL/GenBank/DDBJ databases">
        <title>The Natural Products Discovery Center: Release of the First 8490 Sequenced Strains for Exploring Actinobacteria Biosynthetic Diversity.</title>
        <authorList>
            <person name="Kalkreuter E."/>
            <person name="Kautsar S.A."/>
            <person name="Yang D."/>
            <person name="Bader C.D."/>
            <person name="Teijaro C.N."/>
            <person name="Fluegel L."/>
            <person name="Davis C.M."/>
            <person name="Simpson J.R."/>
            <person name="Lauterbach L."/>
            <person name="Steele A.D."/>
            <person name="Gui C."/>
            <person name="Meng S."/>
            <person name="Li G."/>
            <person name="Viehrig K."/>
            <person name="Ye F."/>
            <person name="Su P."/>
            <person name="Kiefer A.F."/>
            <person name="Nichols A."/>
            <person name="Cepeda A.J."/>
            <person name="Yan W."/>
            <person name="Fan B."/>
            <person name="Jiang Y."/>
            <person name="Adhikari A."/>
            <person name="Zheng C.-J."/>
            <person name="Schuster L."/>
            <person name="Cowan T.M."/>
            <person name="Smanski M.J."/>
            <person name="Chevrette M.G."/>
            <person name="De Carvalho L.P.S."/>
            <person name="Shen B."/>
        </authorList>
    </citation>
    <scope>NUCLEOTIDE SEQUENCE [LARGE SCALE GENOMIC DNA]</scope>
    <source>
        <strain evidence="4 5">NPDC007066</strain>
    </source>
</reference>
<feature type="domain" description="Gamma-glutamylcyclotransferase AIG2-like" evidence="3">
    <location>
        <begin position="28"/>
        <end position="133"/>
    </location>
</feature>
<keyword evidence="1" id="KW-0808">Transferase</keyword>
<evidence type="ECO:0000259" key="3">
    <source>
        <dbReference type="Pfam" id="PF06094"/>
    </source>
</evidence>
<dbReference type="EMBL" id="JBIAFP010000008">
    <property type="protein sequence ID" value="MFE9226129.1"/>
    <property type="molecule type" value="Genomic_DNA"/>
</dbReference>
<dbReference type="InterPro" id="IPR013024">
    <property type="entry name" value="GGCT-like"/>
</dbReference>
<evidence type="ECO:0000313" key="4">
    <source>
        <dbReference type="EMBL" id="MFE9226129.1"/>
    </source>
</evidence>
<dbReference type="Gene3D" id="3.10.490.10">
    <property type="entry name" value="Gamma-glutamyl cyclotransferase-like"/>
    <property type="match status" value="1"/>
</dbReference>
<dbReference type="InterPro" id="IPR009288">
    <property type="entry name" value="AIG2-like_dom"/>
</dbReference>
<dbReference type="CDD" id="cd06661">
    <property type="entry name" value="GGCT_like"/>
    <property type="match status" value="1"/>
</dbReference>
<keyword evidence="5" id="KW-1185">Reference proteome</keyword>
<organism evidence="4 5">
    <name type="scientific">Streptomyces massasporeus</name>
    <dbReference type="NCBI Taxonomy" id="67324"/>
    <lineage>
        <taxon>Bacteria</taxon>
        <taxon>Bacillati</taxon>
        <taxon>Actinomycetota</taxon>
        <taxon>Actinomycetes</taxon>
        <taxon>Kitasatosporales</taxon>
        <taxon>Streptomycetaceae</taxon>
        <taxon>Streptomyces</taxon>
    </lineage>
</organism>
<dbReference type="PANTHER" id="PTHR31544:SF2">
    <property type="entry name" value="AIG2-LIKE PROTEIN D"/>
    <property type="match status" value="1"/>
</dbReference>
<dbReference type="Proteomes" id="UP001601288">
    <property type="component" value="Unassembled WGS sequence"/>
</dbReference>
<dbReference type="PANTHER" id="PTHR31544">
    <property type="entry name" value="AIG2-LIKE PROTEIN D"/>
    <property type="match status" value="1"/>
</dbReference>
<comment type="caution">
    <text evidence="4">The sequence shown here is derived from an EMBL/GenBank/DDBJ whole genome shotgun (WGS) entry which is preliminary data.</text>
</comment>
<dbReference type="SUPFAM" id="SSF110857">
    <property type="entry name" value="Gamma-glutamyl cyclotransferase-like"/>
    <property type="match status" value="1"/>
</dbReference>
<dbReference type="RefSeq" id="WP_358278794.1">
    <property type="nucleotide sequence ID" value="NZ_JBEYGJ010000003.1"/>
</dbReference>
<dbReference type="InterPro" id="IPR036568">
    <property type="entry name" value="GGCT-like_sf"/>
</dbReference>
<proteinExistence type="predicted"/>
<name>A0ABW6LGL7_9ACTN</name>
<evidence type="ECO:0000256" key="2">
    <source>
        <dbReference type="ARBA" id="ARBA00030602"/>
    </source>
</evidence>
<sequence length="164" mass="17629">MIQTITSPALVPETSGRRDRLSQGPDVLFCYGTLQFDAVLKALLGRIPEQAPAAAPGYRAAALADRLYPGLVVHALGGSASGVVLTDLSNEEWRILDAFEDERYDLREVALSTGARGWAYIWPGGDVLEEDWNAAEFETEHLSAYAARCARLAPGLAAGKPKGE</sequence>
<dbReference type="InterPro" id="IPR045038">
    <property type="entry name" value="AIG2-like"/>
</dbReference>
<gene>
    <name evidence="4" type="ORF">ACFYM3_16120</name>
</gene>